<evidence type="ECO:0000256" key="4">
    <source>
        <dbReference type="ARBA" id="ARBA00022679"/>
    </source>
</evidence>
<evidence type="ECO:0000259" key="11">
    <source>
        <dbReference type="PROSITE" id="PS50011"/>
    </source>
</evidence>
<sequence>MALDIINEYFRLEKIGEGTYGVVYKCRCRKSNTLKAMKRIKLENFDDGIPATALREIALLKEVAHPNIVNLERIVMDRGRLFLIFEFLTFDLRKYIEKQPNRLISNKLVQSFMYQMLQGLLYCHARRIIHRDLKPQNVLIDVESNVVKLADFGLAKSLGYPPRKMTHEIVTLWYRAPEIMFGEDYYCAGVDMWAMGCIFAELAAGDPIFRGDSEIDQLFKIFKILGVPTEETWPGITRLRDYNPIIYPEWHSFKIYDMPEFQGRLHDDGFDLLSKMLLYDPVKRISAQEALLHPYFADFDLESVPAVGEEFVGLPPSRIPEKFLELFQSATTITDDVSEVIPEEEAEAKKLNILPSTVMLGASTYHVAAARDKVMQEQAGGDNEETEEEEDEEIFTDVRESKKRALHPLSENQQLNMSLD</sequence>
<dbReference type="SMART" id="SM00220">
    <property type="entry name" value="S_TKc"/>
    <property type="match status" value="1"/>
</dbReference>
<dbReference type="SUPFAM" id="SSF56112">
    <property type="entry name" value="Protein kinase-like (PK-like)"/>
    <property type="match status" value="1"/>
</dbReference>
<dbReference type="Gene3D" id="1.10.510.10">
    <property type="entry name" value="Transferase(Phosphotransferase) domain 1"/>
    <property type="match status" value="1"/>
</dbReference>
<evidence type="ECO:0000256" key="7">
    <source>
        <dbReference type="ARBA" id="ARBA00022840"/>
    </source>
</evidence>
<evidence type="ECO:0000256" key="8">
    <source>
        <dbReference type="ARBA" id="ARBA00047811"/>
    </source>
</evidence>
<evidence type="ECO:0000256" key="6">
    <source>
        <dbReference type="ARBA" id="ARBA00022777"/>
    </source>
</evidence>
<feature type="region of interest" description="Disordered" evidence="10">
    <location>
        <begin position="376"/>
        <end position="420"/>
    </location>
</feature>
<dbReference type="PANTHER" id="PTHR24056">
    <property type="entry name" value="CELL DIVISION PROTEIN KINASE"/>
    <property type="match status" value="1"/>
</dbReference>
<feature type="compositionally biased region" description="Polar residues" evidence="10">
    <location>
        <begin position="410"/>
        <end position="420"/>
    </location>
</feature>
<evidence type="ECO:0000256" key="9">
    <source>
        <dbReference type="ARBA" id="ARBA00048367"/>
    </source>
</evidence>
<evidence type="ECO:0000256" key="3">
    <source>
        <dbReference type="ARBA" id="ARBA00022527"/>
    </source>
</evidence>
<evidence type="ECO:0000256" key="5">
    <source>
        <dbReference type="ARBA" id="ARBA00022741"/>
    </source>
</evidence>
<dbReference type="InterPro" id="IPR000719">
    <property type="entry name" value="Prot_kinase_dom"/>
</dbReference>
<organism evidence="12 13">
    <name type="scientific">Hymenolepis diminuta</name>
    <name type="common">Rat tapeworm</name>
    <dbReference type="NCBI Taxonomy" id="6216"/>
    <lineage>
        <taxon>Eukaryota</taxon>
        <taxon>Metazoa</taxon>
        <taxon>Spiralia</taxon>
        <taxon>Lophotrochozoa</taxon>
        <taxon>Platyhelminthes</taxon>
        <taxon>Cestoda</taxon>
        <taxon>Eucestoda</taxon>
        <taxon>Cyclophyllidea</taxon>
        <taxon>Hymenolepididae</taxon>
        <taxon>Hymenolepis</taxon>
    </lineage>
</organism>
<dbReference type="FunFam" id="3.30.200.20:FF:000375">
    <property type="entry name" value="Cell division related protein kinase 2"/>
    <property type="match status" value="1"/>
</dbReference>
<keyword evidence="4" id="KW-0808">Transferase</keyword>
<keyword evidence="13" id="KW-1185">Reference proteome</keyword>
<evidence type="ECO:0000256" key="10">
    <source>
        <dbReference type="SAM" id="MobiDB-lite"/>
    </source>
</evidence>
<dbReference type="PROSITE" id="PS00108">
    <property type="entry name" value="PROTEIN_KINASE_ST"/>
    <property type="match status" value="1"/>
</dbReference>
<comment type="similarity">
    <text evidence="1">Belongs to the protein kinase superfamily. CMGC Ser/Thr protein kinase family. CDC2/CDKX subfamily.</text>
</comment>
<gene>
    <name evidence="12" type="ORF">WMSIL1_LOCUS2356</name>
</gene>
<dbReference type="Proteomes" id="UP000321570">
    <property type="component" value="Unassembled WGS sequence"/>
</dbReference>
<evidence type="ECO:0000256" key="2">
    <source>
        <dbReference type="ARBA" id="ARBA00012425"/>
    </source>
</evidence>
<evidence type="ECO:0000313" key="13">
    <source>
        <dbReference type="Proteomes" id="UP000321570"/>
    </source>
</evidence>
<proteinExistence type="inferred from homology"/>
<protein>
    <recommendedName>
        <fullName evidence="2">cyclin-dependent kinase</fullName>
        <ecNumber evidence="2">2.7.11.22</ecNumber>
    </recommendedName>
</protein>
<feature type="compositionally biased region" description="Acidic residues" evidence="10">
    <location>
        <begin position="382"/>
        <end position="395"/>
    </location>
</feature>
<dbReference type="InterPro" id="IPR011009">
    <property type="entry name" value="Kinase-like_dom_sf"/>
</dbReference>
<dbReference type="GO" id="GO:0005634">
    <property type="term" value="C:nucleus"/>
    <property type="evidence" value="ECO:0007669"/>
    <property type="project" value="TreeGrafter"/>
</dbReference>
<dbReference type="InterPro" id="IPR050108">
    <property type="entry name" value="CDK"/>
</dbReference>
<dbReference type="GO" id="GO:0004693">
    <property type="term" value="F:cyclin-dependent protein serine/threonine kinase activity"/>
    <property type="evidence" value="ECO:0007669"/>
    <property type="project" value="UniProtKB-EC"/>
</dbReference>
<dbReference type="Gene3D" id="3.30.200.20">
    <property type="entry name" value="Phosphorylase Kinase, domain 1"/>
    <property type="match status" value="1"/>
</dbReference>
<dbReference type="CDD" id="cd07829">
    <property type="entry name" value="STKc_CDK_like"/>
    <property type="match status" value="1"/>
</dbReference>
<keyword evidence="3" id="KW-0723">Serine/threonine-protein kinase</keyword>
<dbReference type="EMBL" id="CABIJS010000066">
    <property type="protein sequence ID" value="VUZ41811.1"/>
    <property type="molecule type" value="Genomic_DNA"/>
</dbReference>
<comment type="catalytic activity">
    <reaction evidence="9">
        <text>L-seryl-[protein] + ATP = O-phospho-L-seryl-[protein] + ADP + H(+)</text>
        <dbReference type="Rhea" id="RHEA:17989"/>
        <dbReference type="Rhea" id="RHEA-COMP:9863"/>
        <dbReference type="Rhea" id="RHEA-COMP:11604"/>
        <dbReference type="ChEBI" id="CHEBI:15378"/>
        <dbReference type="ChEBI" id="CHEBI:29999"/>
        <dbReference type="ChEBI" id="CHEBI:30616"/>
        <dbReference type="ChEBI" id="CHEBI:83421"/>
        <dbReference type="ChEBI" id="CHEBI:456216"/>
        <dbReference type="EC" id="2.7.11.22"/>
    </reaction>
</comment>
<dbReference type="InterPro" id="IPR008271">
    <property type="entry name" value="Ser/Thr_kinase_AS"/>
</dbReference>
<accession>A0A564Y3J4</accession>
<keyword evidence="6" id="KW-0418">Kinase</keyword>
<comment type="catalytic activity">
    <reaction evidence="8">
        <text>L-threonyl-[protein] + ATP = O-phospho-L-threonyl-[protein] + ADP + H(+)</text>
        <dbReference type="Rhea" id="RHEA:46608"/>
        <dbReference type="Rhea" id="RHEA-COMP:11060"/>
        <dbReference type="Rhea" id="RHEA-COMP:11605"/>
        <dbReference type="ChEBI" id="CHEBI:15378"/>
        <dbReference type="ChEBI" id="CHEBI:30013"/>
        <dbReference type="ChEBI" id="CHEBI:30616"/>
        <dbReference type="ChEBI" id="CHEBI:61977"/>
        <dbReference type="ChEBI" id="CHEBI:456216"/>
        <dbReference type="EC" id="2.7.11.22"/>
    </reaction>
</comment>
<dbReference type="EC" id="2.7.11.22" evidence="2"/>
<keyword evidence="7" id="KW-0067">ATP-binding</keyword>
<dbReference type="GO" id="GO:0005524">
    <property type="term" value="F:ATP binding"/>
    <property type="evidence" value="ECO:0007669"/>
    <property type="project" value="UniProtKB-KW"/>
</dbReference>
<name>A0A564Y3J4_HYMDI</name>
<dbReference type="PROSITE" id="PS50011">
    <property type="entry name" value="PROTEIN_KINASE_DOM"/>
    <property type="match status" value="1"/>
</dbReference>
<evidence type="ECO:0000313" key="12">
    <source>
        <dbReference type="EMBL" id="VUZ41811.1"/>
    </source>
</evidence>
<evidence type="ECO:0000256" key="1">
    <source>
        <dbReference type="ARBA" id="ARBA00006485"/>
    </source>
</evidence>
<reference evidence="12 13" key="1">
    <citation type="submission" date="2019-07" db="EMBL/GenBank/DDBJ databases">
        <authorList>
            <person name="Jastrzebski P J."/>
            <person name="Paukszto L."/>
            <person name="Jastrzebski P J."/>
        </authorList>
    </citation>
    <scope>NUCLEOTIDE SEQUENCE [LARGE SCALE GENOMIC DNA]</scope>
    <source>
        <strain evidence="12 13">WMS-il1</strain>
    </source>
</reference>
<keyword evidence="5" id="KW-0547">Nucleotide-binding</keyword>
<dbReference type="Pfam" id="PF00069">
    <property type="entry name" value="Pkinase"/>
    <property type="match status" value="1"/>
</dbReference>
<dbReference type="AlphaFoldDB" id="A0A564Y3J4"/>
<feature type="domain" description="Protein kinase" evidence="11">
    <location>
        <begin position="9"/>
        <end position="296"/>
    </location>
</feature>
<dbReference type="FunFam" id="1.10.510.10:FF:000574">
    <property type="entry name" value="Cell division related protein kinase 2"/>
    <property type="match status" value="1"/>
</dbReference>